<dbReference type="OMA" id="FENSVWH"/>
<name>A0AA38FEN9_TAXCH</name>
<evidence type="ECO:0000313" key="1">
    <source>
        <dbReference type="EMBL" id="KAH9298421.1"/>
    </source>
</evidence>
<dbReference type="AlphaFoldDB" id="A0AA38FEN9"/>
<comment type="caution">
    <text evidence="1">The sequence shown here is derived from an EMBL/GenBank/DDBJ whole genome shotgun (WGS) entry which is preliminary data.</text>
</comment>
<dbReference type="GO" id="GO:0005886">
    <property type="term" value="C:plasma membrane"/>
    <property type="evidence" value="ECO:0007669"/>
    <property type="project" value="TreeGrafter"/>
</dbReference>
<dbReference type="GO" id="GO:0016485">
    <property type="term" value="P:protein processing"/>
    <property type="evidence" value="ECO:0007669"/>
    <property type="project" value="InterPro"/>
</dbReference>
<protein>
    <recommendedName>
        <fullName evidence="3">Nicastrin</fullName>
    </recommendedName>
</protein>
<dbReference type="Gene3D" id="3.40.630.10">
    <property type="entry name" value="Zn peptidases"/>
    <property type="match status" value="1"/>
</dbReference>
<organism evidence="1 2">
    <name type="scientific">Taxus chinensis</name>
    <name type="common">Chinese yew</name>
    <name type="synonym">Taxus wallichiana var. chinensis</name>
    <dbReference type="NCBI Taxonomy" id="29808"/>
    <lineage>
        <taxon>Eukaryota</taxon>
        <taxon>Viridiplantae</taxon>
        <taxon>Streptophyta</taxon>
        <taxon>Embryophyta</taxon>
        <taxon>Tracheophyta</taxon>
        <taxon>Spermatophyta</taxon>
        <taxon>Pinopsida</taxon>
        <taxon>Pinidae</taxon>
        <taxon>Conifers II</taxon>
        <taxon>Cupressales</taxon>
        <taxon>Taxaceae</taxon>
        <taxon>Taxus</taxon>
    </lineage>
</organism>
<dbReference type="EMBL" id="JAHRHJ020000010">
    <property type="protein sequence ID" value="KAH9298421.1"/>
    <property type="molecule type" value="Genomic_DNA"/>
</dbReference>
<feature type="non-terminal residue" evidence="1">
    <location>
        <position position="461"/>
    </location>
</feature>
<dbReference type="PANTHER" id="PTHR21092">
    <property type="entry name" value="NICASTRIN"/>
    <property type="match status" value="1"/>
</dbReference>
<accession>A0AA38FEN9</accession>
<dbReference type="PANTHER" id="PTHR21092:SF0">
    <property type="entry name" value="NICASTRIN"/>
    <property type="match status" value="1"/>
</dbReference>
<dbReference type="FunFam" id="3.40.630.10:FF:000075">
    <property type="entry name" value="Nicastrin"/>
    <property type="match status" value="1"/>
</dbReference>
<sequence length="461" mass="50298">VSASNRKHMFKYPINVAEFDLVMQTTKSDTHNSRSCLEEGSCLPLGGYSVWSSLPPINVSSSLPKKPIILAIAAMDSMSFFRDKTLGADSPLSGLIALLTAVDALSHVDGTNEWAKQLVFLVVTGESWGYLGSRRFLAELNSGADSVNGLSSELIDQVVEVGSVGKAMVKGVPTFFAHDQQDSDSSQAILKALEQAAESFRPKSIKVKKASTSNPGIPPSSLMSFLNKDPSMPGIVLEDFNTTFRNEFYHSQLDDLSNINSTSIAAAASVVSRALYILANNESGSDIIMQSINANESLVDELLKCLLCCEPGLSCRLVNDLITPTQVCPNHYVGVLLGAPSSSPYPDYIDDTSRFVWNFLADRTSVPRDDSLPCSQDCKNSSEVCVGSRADHKGVCMISTTRYVPAYSTRLIYESDSWKVIPAQSNDVMGKVDPVWTESFWKTLGIRVYMQQSTFFDELIL</sequence>
<gene>
    <name evidence="1" type="ORF">KI387_030103</name>
</gene>
<keyword evidence="2" id="KW-1185">Reference proteome</keyword>
<proteinExistence type="predicted"/>
<dbReference type="SUPFAM" id="SSF53187">
    <property type="entry name" value="Zn-dependent exopeptidases"/>
    <property type="match status" value="1"/>
</dbReference>
<dbReference type="Pfam" id="PF05450">
    <property type="entry name" value="Nicastrin"/>
    <property type="match status" value="1"/>
</dbReference>
<evidence type="ECO:0008006" key="3">
    <source>
        <dbReference type="Google" id="ProtNLM"/>
    </source>
</evidence>
<reference evidence="1 2" key="1">
    <citation type="journal article" date="2021" name="Nat. Plants">
        <title>The Taxus genome provides insights into paclitaxel biosynthesis.</title>
        <authorList>
            <person name="Xiong X."/>
            <person name="Gou J."/>
            <person name="Liao Q."/>
            <person name="Li Y."/>
            <person name="Zhou Q."/>
            <person name="Bi G."/>
            <person name="Li C."/>
            <person name="Du R."/>
            <person name="Wang X."/>
            <person name="Sun T."/>
            <person name="Guo L."/>
            <person name="Liang H."/>
            <person name="Lu P."/>
            <person name="Wu Y."/>
            <person name="Zhang Z."/>
            <person name="Ro D.K."/>
            <person name="Shang Y."/>
            <person name="Huang S."/>
            <person name="Yan J."/>
        </authorList>
    </citation>
    <scope>NUCLEOTIDE SEQUENCE [LARGE SCALE GENOMIC DNA]</scope>
    <source>
        <strain evidence="1">Ta-2019</strain>
    </source>
</reference>
<feature type="non-terminal residue" evidence="1">
    <location>
        <position position="1"/>
    </location>
</feature>
<evidence type="ECO:0000313" key="2">
    <source>
        <dbReference type="Proteomes" id="UP000824469"/>
    </source>
</evidence>
<dbReference type="Proteomes" id="UP000824469">
    <property type="component" value="Unassembled WGS sequence"/>
</dbReference>
<dbReference type="InterPro" id="IPR008710">
    <property type="entry name" value="Nicastrin"/>
</dbReference>